<sequence length="304" mass="32581">MELFMIVVTTPTGQIGRQVLDRLLDAPYGRAGIRVIARDPARLSARVREHVEVVRGSHADPTVLKEACAGADRLFWLVPPTPSADSVEGHFRDFTEPLCDVIGRHGVERVVGVSTLGRGVATNAGQISASLAMDEAIAATGVHYRALCPPFLMENLLGQAESIRDAGLFFLATAEDRTLRTCATRDIATTAARLLLDDSWTGQDDVPLVGPDDLSPEGMAQVVSEVLDRPVRVQRTSSADYKASALRFGASEAWAQGLTDMVEALSDQGFYGAVVPSTPQSAPTGFRQWCEEVLKPAVLAQGAL</sequence>
<keyword evidence="3" id="KW-1185">Reference proteome</keyword>
<organism evidence="2 3">
    <name type="scientific">Streptomyces albiflavescens</name>
    <dbReference type="NCBI Taxonomy" id="1623582"/>
    <lineage>
        <taxon>Bacteria</taxon>
        <taxon>Bacillati</taxon>
        <taxon>Actinomycetota</taxon>
        <taxon>Actinomycetes</taxon>
        <taxon>Kitasatosporales</taxon>
        <taxon>Streptomycetaceae</taxon>
        <taxon>Streptomyces</taxon>
    </lineage>
</organism>
<dbReference type="Gene3D" id="3.40.50.720">
    <property type="entry name" value="NAD(P)-binding Rossmann-like Domain"/>
    <property type="match status" value="1"/>
</dbReference>
<feature type="domain" description="NAD(P)-binding" evidence="1">
    <location>
        <begin position="12"/>
        <end position="195"/>
    </location>
</feature>
<dbReference type="AlphaFoldDB" id="A0A917YAS0"/>
<gene>
    <name evidence="2" type="ORF">GCM10011579_066850</name>
</gene>
<comment type="caution">
    <text evidence="2">The sequence shown here is derived from an EMBL/GenBank/DDBJ whole genome shotgun (WGS) entry which is preliminary data.</text>
</comment>
<dbReference type="SUPFAM" id="SSF51735">
    <property type="entry name" value="NAD(P)-binding Rossmann-fold domains"/>
    <property type="match status" value="1"/>
</dbReference>
<accession>A0A917YAS0</accession>
<evidence type="ECO:0000259" key="1">
    <source>
        <dbReference type="Pfam" id="PF13460"/>
    </source>
</evidence>
<dbReference type="InterPro" id="IPR051604">
    <property type="entry name" value="Ergot_Alk_Oxidoreductase"/>
</dbReference>
<dbReference type="Pfam" id="PF13460">
    <property type="entry name" value="NAD_binding_10"/>
    <property type="match status" value="1"/>
</dbReference>
<dbReference type="PANTHER" id="PTHR43162">
    <property type="match status" value="1"/>
</dbReference>
<dbReference type="EMBL" id="BMMM01000014">
    <property type="protein sequence ID" value="GGN80876.1"/>
    <property type="molecule type" value="Genomic_DNA"/>
</dbReference>
<name>A0A917YAS0_9ACTN</name>
<protein>
    <submittedName>
        <fullName evidence="2">NmrA family transcriptional regulator</fullName>
    </submittedName>
</protein>
<evidence type="ECO:0000313" key="2">
    <source>
        <dbReference type="EMBL" id="GGN80876.1"/>
    </source>
</evidence>
<reference evidence="2 3" key="1">
    <citation type="journal article" date="2014" name="Int. J. Syst. Evol. Microbiol.">
        <title>Complete genome sequence of Corynebacterium casei LMG S-19264T (=DSM 44701T), isolated from a smear-ripened cheese.</title>
        <authorList>
            <consortium name="US DOE Joint Genome Institute (JGI-PGF)"/>
            <person name="Walter F."/>
            <person name="Albersmeier A."/>
            <person name="Kalinowski J."/>
            <person name="Ruckert C."/>
        </authorList>
    </citation>
    <scope>NUCLEOTIDE SEQUENCE [LARGE SCALE GENOMIC DNA]</scope>
    <source>
        <strain evidence="2 3">CGMCC 4.7111</strain>
    </source>
</reference>
<dbReference type="Gene3D" id="3.90.25.10">
    <property type="entry name" value="UDP-galactose 4-epimerase, domain 1"/>
    <property type="match status" value="1"/>
</dbReference>
<dbReference type="InterPro" id="IPR036291">
    <property type="entry name" value="NAD(P)-bd_dom_sf"/>
</dbReference>
<proteinExistence type="predicted"/>
<dbReference type="Proteomes" id="UP000600365">
    <property type="component" value="Unassembled WGS sequence"/>
</dbReference>
<dbReference type="InterPro" id="IPR016040">
    <property type="entry name" value="NAD(P)-bd_dom"/>
</dbReference>
<evidence type="ECO:0000313" key="3">
    <source>
        <dbReference type="Proteomes" id="UP000600365"/>
    </source>
</evidence>
<dbReference type="PANTHER" id="PTHR43162:SF1">
    <property type="entry name" value="PRESTALK A DIFFERENTIATION PROTEIN A"/>
    <property type="match status" value="1"/>
</dbReference>